<organism evidence="2 3">
    <name type="scientific">Luedemannella flava</name>
    <dbReference type="NCBI Taxonomy" id="349316"/>
    <lineage>
        <taxon>Bacteria</taxon>
        <taxon>Bacillati</taxon>
        <taxon>Actinomycetota</taxon>
        <taxon>Actinomycetes</taxon>
        <taxon>Micromonosporales</taxon>
        <taxon>Micromonosporaceae</taxon>
        <taxon>Luedemannella</taxon>
    </lineage>
</organism>
<accession>A0ABP4XN09</accession>
<keyword evidence="1" id="KW-1133">Transmembrane helix</keyword>
<evidence type="ECO:0000256" key="1">
    <source>
        <dbReference type="SAM" id="Phobius"/>
    </source>
</evidence>
<protein>
    <recommendedName>
        <fullName evidence="4">ABC transporter permease</fullName>
    </recommendedName>
</protein>
<reference evidence="3" key="1">
    <citation type="journal article" date="2019" name="Int. J. Syst. Evol. Microbiol.">
        <title>The Global Catalogue of Microorganisms (GCM) 10K type strain sequencing project: providing services to taxonomists for standard genome sequencing and annotation.</title>
        <authorList>
            <consortium name="The Broad Institute Genomics Platform"/>
            <consortium name="The Broad Institute Genome Sequencing Center for Infectious Disease"/>
            <person name="Wu L."/>
            <person name="Ma J."/>
        </authorList>
    </citation>
    <scope>NUCLEOTIDE SEQUENCE [LARGE SCALE GENOMIC DNA]</scope>
    <source>
        <strain evidence="3">JCM 13250</strain>
    </source>
</reference>
<dbReference type="Proteomes" id="UP001500218">
    <property type="component" value="Unassembled WGS sequence"/>
</dbReference>
<feature type="transmembrane region" description="Helical" evidence="1">
    <location>
        <begin position="212"/>
        <end position="232"/>
    </location>
</feature>
<feature type="transmembrane region" description="Helical" evidence="1">
    <location>
        <begin position="52"/>
        <end position="76"/>
    </location>
</feature>
<feature type="transmembrane region" description="Helical" evidence="1">
    <location>
        <begin position="25"/>
        <end position="46"/>
    </location>
</feature>
<evidence type="ECO:0000313" key="3">
    <source>
        <dbReference type="Proteomes" id="UP001500218"/>
    </source>
</evidence>
<feature type="transmembrane region" description="Helical" evidence="1">
    <location>
        <begin position="167"/>
        <end position="186"/>
    </location>
</feature>
<sequence>MTAPSLARLTVVELRKLVDTRSGRWLLITIGVLAAALVTLQLVFGGSGDRTFAAAFLVSVLPIALLLPVLGILLVTSEWSQRTALTTFTLVPRRHRVALAKVVAATLAGVASVPVSVVVATVATLASGGEWTFRAELLWYTALAQIIGVLMGVGFGMVLLNSPLAIVVYLILPTVWTILGATIRSLREAAAWLDTGVTTMALFEPGMTGGDWAKLGVSVAVWVALPLAAGLVRVTTREVA</sequence>
<gene>
    <name evidence="2" type="ORF">GCM10009682_08400</name>
</gene>
<evidence type="ECO:0000313" key="2">
    <source>
        <dbReference type="EMBL" id="GAA1788642.1"/>
    </source>
</evidence>
<keyword evidence="1" id="KW-0472">Membrane</keyword>
<keyword evidence="1" id="KW-0812">Transmembrane</keyword>
<feature type="transmembrane region" description="Helical" evidence="1">
    <location>
        <begin position="137"/>
        <end position="160"/>
    </location>
</feature>
<feature type="transmembrane region" description="Helical" evidence="1">
    <location>
        <begin position="97"/>
        <end position="125"/>
    </location>
</feature>
<keyword evidence="3" id="KW-1185">Reference proteome</keyword>
<dbReference type="EMBL" id="BAAALT010000015">
    <property type="protein sequence ID" value="GAA1788642.1"/>
    <property type="molecule type" value="Genomic_DNA"/>
</dbReference>
<name>A0ABP4XN09_9ACTN</name>
<evidence type="ECO:0008006" key="4">
    <source>
        <dbReference type="Google" id="ProtNLM"/>
    </source>
</evidence>
<proteinExistence type="predicted"/>
<dbReference type="RefSeq" id="WP_344126412.1">
    <property type="nucleotide sequence ID" value="NZ_BAAALT010000015.1"/>
</dbReference>
<comment type="caution">
    <text evidence="2">The sequence shown here is derived from an EMBL/GenBank/DDBJ whole genome shotgun (WGS) entry which is preliminary data.</text>
</comment>